<protein>
    <submittedName>
        <fullName evidence="1">Uncharacterized protein</fullName>
    </submittedName>
</protein>
<dbReference type="EMBL" id="CP108085">
    <property type="protein sequence ID" value="WUP72927.1"/>
    <property type="molecule type" value="Genomic_DNA"/>
</dbReference>
<evidence type="ECO:0000313" key="2">
    <source>
        <dbReference type="Proteomes" id="UP001432011"/>
    </source>
</evidence>
<sequence length="52" mass="5778">MSSKRMRSIGKIDVSATHYAVFSESGFAADLLAEASRRDDVHLVDLDDLHDE</sequence>
<keyword evidence="2" id="KW-1185">Reference proteome</keyword>
<proteinExistence type="predicted"/>
<accession>A0ABZ1SKA3</accession>
<reference evidence="1" key="1">
    <citation type="submission" date="2022-10" db="EMBL/GenBank/DDBJ databases">
        <title>The complete genomes of actinobacterial strains from the NBC collection.</title>
        <authorList>
            <person name="Joergensen T.S."/>
            <person name="Alvarez Arevalo M."/>
            <person name="Sterndorff E.B."/>
            <person name="Faurdal D."/>
            <person name="Vuksanovic O."/>
            <person name="Mourched A.-S."/>
            <person name="Charusanti P."/>
            <person name="Shaw S."/>
            <person name="Blin K."/>
            <person name="Weber T."/>
        </authorList>
    </citation>
    <scope>NUCLEOTIDE SEQUENCE</scope>
    <source>
        <strain evidence="1">NBC_00254</strain>
    </source>
</reference>
<gene>
    <name evidence="1" type="ORF">OG913_26365</name>
</gene>
<dbReference type="RefSeq" id="WP_168066120.1">
    <property type="nucleotide sequence ID" value="NZ_CP108085.1"/>
</dbReference>
<name>A0ABZ1SKA3_9ACTN</name>
<evidence type="ECO:0000313" key="1">
    <source>
        <dbReference type="EMBL" id="WUP72927.1"/>
    </source>
</evidence>
<organism evidence="1 2">
    <name type="scientific">Microbispora hainanensis</name>
    <dbReference type="NCBI Taxonomy" id="568844"/>
    <lineage>
        <taxon>Bacteria</taxon>
        <taxon>Bacillati</taxon>
        <taxon>Actinomycetota</taxon>
        <taxon>Actinomycetes</taxon>
        <taxon>Streptosporangiales</taxon>
        <taxon>Streptosporangiaceae</taxon>
        <taxon>Microbispora</taxon>
    </lineage>
</organism>
<dbReference type="Proteomes" id="UP001432011">
    <property type="component" value="Chromosome"/>
</dbReference>